<dbReference type="SUPFAM" id="SSF102829">
    <property type="entry name" value="Cell division protein ZapA-like"/>
    <property type="match status" value="1"/>
</dbReference>
<keyword evidence="3" id="KW-1185">Reference proteome</keyword>
<dbReference type="InterPro" id="IPR036192">
    <property type="entry name" value="Cell_div_ZapA-like_sf"/>
</dbReference>
<keyword evidence="2" id="KW-0132">Cell division</keyword>
<protein>
    <submittedName>
        <fullName evidence="2">Cell division protein ZapA</fullName>
    </submittedName>
</protein>
<evidence type="ECO:0000313" key="2">
    <source>
        <dbReference type="EMBL" id="RST90297.1"/>
    </source>
</evidence>
<keyword evidence="2" id="KW-0131">Cell cycle</keyword>
<keyword evidence="1" id="KW-0175">Coiled coil</keyword>
<dbReference type="AlphaFoldDB" id="A0A3S0GF52"/>
<dbReference type="OrthoDB" id="2139724at2"/>
<sequence length="157" mass="18297">MGEYKNRYKANIAGESYTIIGNETKEHMDVVTEIANRQLEEIKRLSSVNLEQAAVLLAINAISDQVTKQEQLLVYDRLIEEYKIKLEKVDEQKKEINFLRRKLKRLELLETDLLDDNQKEVDPVEVQKIKNQQALEKIQESHLSEAKEEAETLEEKG</sequence>
<dbReference type="Gene3D" id="6.10.250.790">
    <property type="match status" value="1"/>
</dbReference>
<proteinExistence type="predicted"/>
<dbReference type="Proteomes" id="UP000277864">
    <property type="component" value="Unassembled WGS sequence"/>
</dbReference>
<evidence type="ECO:0000313" key="3">
    <source>
        <dbReference type="Proteomes" id="UP000277864"/>
    </source>
</evidence>
<dbReference type="EMBL" id="PXZH01000001">
    <property type="protein sequence ID" value="RST90297.1"/>
    <property type="molecule type" value="Genomic_DNA"/>
</dbReference>
<gene>
    <name evidence="2" type="ORF">C7P63_04285</name>
</gene>
<name>A0A3S0GF52_9ENTE</name>
<accession>A0A3S0GF52</accession>
<evidence type="ECO:0000256" key="1">
    <source>
        <dbReference type="SAM" id="Coils"/>
    </source>
</evidence>
<dbReference type="InterPro" id="IPR053712">
    <property type="entry name" value="Bac_CellDiv_Activator"/>
</dbReference>
<dbReference type="GO" id="GO:0051301">
    <property type="term" value="P:cell division"/>
    <property type="evidence" value="ECO:0007669"/>
    <property type="project" value="UniProtKB-KW"/>
</dbReference>
<dbReference type="RefSeq" id="WP_125942910.1">
    <property type="nucleotide sequence ID" value="NZ_PXZH01000001.1"/>
</dbReference>
<comment type="caution">
    <text evidence="2">The sequence shown here is derived from an EMBL/GenBank/DDBJ whole genome shotgun (WGS) entry which is preliminary data.</text>
</comment>
<feature type="coiled-coil region" evidence="1">
    <location>
        <begin position="75"/>
        <end position="156"/>
    </location>
</feature>
<reference evidence="2 3" key="1">
    <citation type="submission" date="2018-03" db="EMBL/GenBank/DDBJ databases">
        <authorList>
            <person name="Gulvik C.A."/>
        </authorList>
    </citation>
    <scope>NUCLEOTIDE SEQUENCE [LARGE SCALE GENOMIC DNA]</scope>
    <source>
        <strain evidence="2 3">JCM 31581</strain>
    </source>
</reference>
<organism evidence="2 3">
    <name type="scientific">Vagococcus humatus</name>
    <dbReference type="NCBI Taxonomy" id="1889241"/>
    <lineage>
        <taxon>Bacteria</taxon>
        <taxon>Bacillati</taxon>
        <taxon>Bacillota</taxon>
        <taxon>Bacilli</taxon>
        <taxon>Lactobacillales</taxon>
        <taxon>Enterococcaceae</taxon>
        <taxon>Vagococcus</taxon>
    </lineage>
</organism>